<reference evidence="1" key="1">
    <citation type="journal article" date="1999" name="Methods Enzymol.">
        <title>High-efficiency full-length cDNA cloning.</title>
        <authorList>
            <person name="Carninci P."/>
            <person name="Hayashizaki Y."/>
        </authorList>
    </citation>
    <scope>NUCLEOTIDE SEQUENCE</scope>
    <source>
        <strain evidence="1">C57BL/6J</strain>
        <tissue evidence="1">Kidney</tissue>
    </source>
</reference>
<reference evidence="1" key="6">
    <citation type="journal article" date="2002" name="Nature">
        <title>Analysis of the mouse transcriptome based on functional annotation of 60,770 full-length cDNAs.</title>
        <authorList>
            <consortium name="The FANTOM Consortium and the RIKEN Genome Exploration Research Group Phase I and II Team"/>
        </authorList>
    </citation>
    <scope>NUCLEOTIDE SEQUENCE</scope>
    <source>
        <strain evidence="1">C57BL/6J</strain>
        <tissue evidence="1">Kidney</tissue>
    </source>
</reference>
<reference evidence="1" key="3">
    <citation type="journal article" date="2000" name="Genome Res.">
        <title>RIKEN integrated sequence analysis (RISA) system--384-format sequencing pipeline with 384 multicapillary sequencer.</title>
        <authorList>
            <person name="Shibata K."/>
            <person name="Itoh M."/>
            <person name="Aizawa K."/>
            <person name="Nagaoka S."/>
            <person name="Sasaki N."/>
            <person name="Carninci P."/>
            <person name="Konno H."/>
            <person name="Akiyama J."/>
            <person name="Nishi K."/>
            <person name="Kitsunai T."/>
            <person name="Tashiro H."/>
            <person name="Itoh M."/>
            <person name="Sumi N."/>
            <person name="Ishii Y."/>
            <person name="Nakamura S."/>
            <person name="Hazama M."/>
            <person name="Nishine T."/>
            <person name="Harada A."/>
            <person name="Yamamoto R."/>
            <person name="Matsumoto H."/>
            <person name="Sakaguchi S."/>
            <person name="Ikegami T."/>
            <person name="Kashiwagi K."/>
            <person name="Fujiwake S."/>
            <person name="Inoue K."/>
            <person name="Togawa Y."/>
            <person name="Izawa M."/>
            <person name="Ohara E."/>
            <person name="Watahiki M."/>
            <person name="Yoneda Y."/>
            <person name="Ishikawa T."/>
            <person name="Ozawa K."/>
            <person name="Tanaka T."/>
            <person name="Matsuura S."/>
            <person name="Kawai J."/>
            <person name="Okazaki Y."/>
            <person name="Muramatsu M."/>
            <person name="Inoue Y."/>
            <person name="Kira A."/>
            <person name="Hayashizaki Y."/>
        </authorList>
    </citation>
    <scope>NUCLEOTIDE SEQUENCE</scope>
    <source>
        <strain evidence="1">C57BL/6J</strain>
        <tissue evidence="1">Kidney</tissue>
    </source>
</reference>
<reference evidence="1" key="2">
    <citation type="journal article" date="2000" name="Genome Res.">
        <title>Normalization and subtraction of cap-trapper-selected cDNAs to prepare full-length cDNA libraries for rapid discovery of new genes.</title>
        <authorList>
            <person name="Carninci P."/>
            <person name="Shibata Y."/>
            <person name="Hayatsu N."/>
            <person name="Sugahara Y."/>
            <person name="Shibata K."/>
            <person name="Itoh M."/>
            <person name="Konno H."/>
            <person name="Okazaki Y."/>
            <person name="Muramatsu M."/>
            <person name="Hayashizaki Y."/>
        </authorList>
    </citation>
    <scope>NUCLEOTIDE SEQUENCE</scope>
    <source>
        <strain evidence="1">C57BL/6J</strain>
        <tissue evidence="1">Kidney</tissue>
    </source>
</reference>
<feature type="non-terminal residue" evidence="1">
    <location>
        <position position="1"/>
    </location>
</feature>
<evidence type="ECO:0000313" key="1">
    <source>
        <dbReference type="EMBL" id="BAB22374.1"/>
    </source>
</evidence>
<reference evidence="1" key="5">
    <citation type="journal article" date="2001" name="Nature">
        <title>Functional annotation of a full-length mouse cDNA collection.</title>
        <authorList>
            <consortium name="The RIKEN Genome Exploration Research Group Phase II Team and the FANTOM Consortium"/>
        </authorList>
    </citation>
    <scope>NUCLEOTIDE SEQUENCE</scope>
    <source>
        <strain evidence="1">C57BL/6J</strain>
        <tissue evidence="1">Kidney</tissue>
    </source>
</reference>
<sequence>GIPSCSSVHIAARTRICCPLQSGGLGILLDLGLWRKWSLGLSGLGLNERSPCPRWRRSGERNESLSLGQTVGDHGTEVFFMLDKSVGWLISKAAAFSQNRNPLLIKEEPRAI</sequence>
<dbReference type="AGR" id="MGI:1927235"/>
<reference evidence="1" key="4">
    <citation type="submission" date="2000-07" db="EMBL/GenBank/DDBJ databases">
        <authorList>
            <person name="Adachi J."/>
            <person name="Aizawa K."/>
            <person name="Akahira S."/>
            <person name="Akimura T."/>
            <person name="Arai A."/>
            <person name="Aono H."/>
            <person name="Arakawa T."/>
            <person name="Bono H."/>
            <person name="Carninci P."/>
            <person name="Fukuda S."/>
            <person name="Fukunishi Y."/>
            <person name="Furuno M."/>
            <person name="Hanagaki T."/>
            <person name="Hara A."/>
            <person name="Hayatsu N."/>
            <person name="Hiramoto K."/>
            <person name="Hiraoka T."/>
            <person name="Hori F."/>
            <person name="Imotani K."/>
            <person name="Ishii Y."/>
            <person name="Itoh M."/>
            <person name="Izawa M."/>
            <person name="Kasukawa T."/>
            <person name="Kato H."/>
            <person name="Kawai J."/>
            <person name="Kojima Y."/>
            <person name="Konno H."/>
            <person name="Kouda M."/>
            <person name="Koya S."/>
            <person name="Kurihara C."/>
            <person name="Matsuyama T."/>
            <person name="Miyazaki A."/>
            <person name="Nishi K."/>
            <person name="Nomura K."/>
            <person name="Numazaki R."/>
            <person name="Ohno M."/>
            <person name="Okazaki Y."/>
            <person name="Okido T."/>
            <person name="Owa C."/>
            <person name="Saito H."/>
            <person name="Saito R."/>
            <person name="Sakai C."/>
            <person name="Sakai K."/>
            <person name="Sano H."/>
            <person name="Sasaki D."/>
            <person name="Shibata K."/>
            <person name="Shibata Y."/>
            <person name="Shinagawa A."/>
            <person name="Shiraki T."/>
            <person name="Sogabe Y."/>
            <person name="Suzuki H."/>
            <person name="Tagami M."/>
            <person name="Tagawa A."/>
            <person name="Takahashi F."/>
            <person name="Tanaka T."/>
            <person name="Tejima Y."/>
            <person name="Toya T."/>
            <person name="Yamamura T."/>
            <person name="Yasunishi A."/>
            <person name="Yoshida K."/>
            <person name="Yoshino M."/>
            <person name="Muramatsu M."/>
            <person name="Hayashizaki Y."/>
        </authorList>
    </citation>
    <scope>NUCLEOTIDE SEQUENCE</scope>
    <source>
        <strain evidence="1">C57BL/6J</strain>
        <tissue evidence="1">Kidney</tissue>
    </source>
</reference>
<dbReference type="AlphaFoldDB" id="Q9CW89"/>
<evidence type="ECO:0000313" key="2">
    <source>
        <dbReference type="MGI" id="MGI:1927235"/>
    </source>
</evidence>
<reference evidence="1" key="7">
    <citation type="journal article" date="2005" name="Science">
        <title>The Transcriptional Landscape of the Mammalian Genome.</title>
        <authorList>
            <consortium name="The FANTOM Consortium"/>
            <consortium name="Riken Genome Exploration Research Group and Genome Science Group (Genome Network Project Core Group)"/>
        </authorList>
    </citation>
    <scope>NUCLEOTIDE SEQUENCE</scope>
    <source>
        <strain evidence="1">C57BL/6J</strain>
        <tissue evidence="1">Kidney</tissue>
    </source>
</reference>
<proteinExistence type="evidence at transcript level"/>
<organism evidence="1">
    <name type="scientific">Mus musculus</name>
    <name type="common">Mouse</name>
    <dbReference type="NCBI Taxonomy" id="10090"/>
    <lineage>
        <taxon>Eukaryota</taxon>
        <taxon>Metazoa</taxon>
        <taxon>Chordata</taxon>
        <taxon>Craniata</taxon>
        <taxon>Vertebrata</taxon>
        <taxon>Euteleostomi</taxon>
        <taxon>Mammalia</taxon>
        <taxon>Eutheria</taxon>
        <taxon>Euarchontoglires</taxon>
        <taxon>Glires</taxon>
        <taxon>Rodentia</taxon>
        <taxon>Myomorpha</taxon>
        <taxon>Muroidea</taxon>
        <taxon>Muridae</taxon>
        <taxon>Murinae</taxon>
        <taxon>Mus</taxon>
        <taxon>Mus</taxon>
    </lineage>
</organism>
<accession>Q9CW89</accession>
<dbReference type="MGI" id="MGI:1927235">
    <property type="gene designation" value="Mbtps1"/>
</dbReference>
<gene>
    <name evidence="2" type="primary">Mbtps1</name>
</gene>
<protein>
    <submittedName>
        <fullName evidence="1">Uncharacterized protein</fullName>
    </submittedName>
</protein>
<reference evidence="1" key="8">
    <citation type="journal article" date="2005" name="Science">
        <title>Antisense Transcription in the Mammalian Transcriptome.</title>
        <authorList>
            <consortium name="RIKEN Genome Exploration Research Group and Genome Science Group (Genome Network Project Core Group) and the FANTOM Consortium"/>
        </authorList>
    </citation>
    <scope>NUCLEOTIDE SEQUENCE</scope>
    <source>
        <strain evidence="1">C57BL/6J</strain>
        <tissue evidence="1">Kidney</tissue>
    </source>
</reference>
<name>Q9CW89_MOUSE</name>
<dbReference type="EMBL" id="AK002809">
    <property type="protein sequence ID" value="BAB22374.1"/>
    <property type="molecule type" value="mRNA"/>
</dbReference>